<dbReference type="Proteomes" id="UP001172159">
    <property type="component" value="Unassembled WGS sequence"/>
</dbReference>
<keyword evidence="2" id="KW-0472">Membrane</keyword>
<accession>A0AA40EML5</accession>
<keyword evidence="4" id="KW-1185">Reference proteome</keyword>
<feature type="compositionally biased region" description="Low complexity" evidence="1">
    <location>
        <begin position="185"/>
        <end position="197"/>
    </location>
</feature>
<keyword evidence="2" id="KW-1133">Transmembrane helix</keyword>
<organism evidence="3 4">
    <name type="scientific">Apiosordaria backusii</name>
    <dbReference type="NCBI Taxonomy" id="314023"/>
    <lineage>
        <taxon>Eukaryota</taxon>
        <taxon>Fungi</taxon>
        <taxon>Dikarya</taxon>
        <taxon>Ascomycota</taxon>
        <taxon>Pezizomycotina</taxon>
        <taxon>Sordariomycetes</taxon>
        <taxon>Sordariomycetidae</taxon>
        <taxon>Sordariales</taxon>
        <taxon>Lasiosphaeriaceae</taxon>
        <taxon>Apiosordaria</taxon>
    </lineage>
</organism>
<protein>
    <submittedName>
        <fullName evidence="3">Uncharacterized protein</fullName>
    </submittedName>
</protein>
<keyword evidence="2" id="KW-0812">Transmembrane</keyword>
<feature type="transmembrane region" description="Helical" evidence="2">
    <location>
        <begin position="20"/>
        <end position="40"/>
    </location>
</feature>
<proteinExistence type="predicted"/>
<evidence type="ECO:0000313" key="3">
    <source>
        <dbReference type="EMBL" id="KAK0742114.1"/>
    </source>
</evidence>
<reference evidence="3" key="1">
    <citation type="submission" date="2023-06" db="EMBL/GenBank/DDBJ databases">
        <title>Genome-scale phylogeny and comparative genomics of the fungal order Sordariales.</title>
        <authorList>
            <consortium name="Lawrence Berkeley National Laboratory"/>
            <person name="Hensen N."/>
            <person name="Bonometti L."/>
            <person name="Westerberg I."/>
            <person name="Brannstrom I.O."/>
            <person name="Guillou S."/>
            <person name="Cros-Aarteil S."/>
            <person name="Calhoun S."/>
            <person name="Haridas S."/>
            <person name="Kuo A."/>
            <person name="Mondo S."/>
            <person name="Pangilinan J."/>
            <person name="Riley R."/>
            <person name="Labutti K."/>
            <person name="Andreopoulos B."/>
            <person name="Lipzen A."/>
            <person name="Chen C."/>
            <person name="Yanf M."/>
            <person name="Daum C."/>
            <person name="Ng V."/>
            <person name="Clum A."/>
            <person name="Steindorff A."/>
            <person name="Ohm R."/>
            <person name="Martin F."/>
            <person name="Silar P."/>
            <person name="Natvig D."/>
            <person name="Lalanne C."/>
            <person name="Gautier V."/>
            <person name="Ament-Velasquez S.L."/>
            <person name="Kruys A."/>
            <person name="Hutchinson M.I."/>
            <person name="Powell A.J."/>
            <person name="Barry K."/>
            <person name="Miller A.N."/>
            <person name="Grigoriev I.V."/>
            <person name="Debuchy R."/>
            <person name="Gladieux P."/>
            <person name="Thoren M.H."/>
            <person name="Johannesson H."/>
        </authorList>
    </citation>
    <scope>NUCLEOTIDE SEQUENCE</scope>
    <source>
        <strain evidence="3">CBS 540.89</strain>
    </source>
</reference>
<dbReference type="EMBL" id="JAUKTV010000003">
    <property type="protein sequence ID" value="KAK0742114.1"/>
    <property type="molecule type" value="Genomic_DNA"/>
</dbReference>
<evidence type="ECO:0000256" key="1">
    <source>
        <dbReference type="SAM" id="MobiDB-lite"/>
    </source>
</evidence>
<comment type="caution">
    <text evidence="3">The sequence shown here is derived from an EMBL/GenBank/DDBJ whole genome shotgun (WGS) entry which is preliminary data.</text>
</comment>
<feature type="compositionally biased region" description="Polar residues" evidence="1">
    <location>
        <begin position="204"/>
        <end position="213"/>
    </location>
</feature>
<feature type="region of interest" description="Disordered" evidence="1">
    <location>
        <begin position="153"/>
        <end position="254"/>
    </location>
</feature>
<feature type="compositionally biased region" description="Basic and acidic residues" evidence="1">
    <location>
        <begin position="229"/>
        <end position="238"/>
    </location>
</feature>
<dbReference type="AlphaFoldDB" id="A0AA40EML5"/>
<name>A0AA40EML5_9PEZI</name>
<evidence type="ECO:0000313" key="4">
    <source>
        <dbReference type="Proteomes" id="UP001172159"/>
    </source>
</evidence>
<sequence>MPRARYGAPVVFLDLALPEPIEYFVLPTVLVVVLLTVYLLGPQASYVFLPIPPPISSLAFGLQAKQHRTTSRDEQVGVRNSKVVSFGGFGGLALGGDTCRGSGFASLATALAALRQCFSSSLVAFELSPSVVPKLNPLHTSTLGLNLLCTRHSSSTTPGQCRPKDRGGHRGASQRISPPEPLTKPSIQSSLAAAPQPQQCPPVRSSTKSTSLLGSVGTCPTAGLQYPPRLRDSHERTEYSSTGITGTIATTSSN</sequence>
<evidence type="ECO:0000256" key="2">
    <source>
        <dbReference type="SAM" id="Phobius"/>
    </source>
</evidence>
<gene>
    <name evidence="3" type="ORF">B0T21DRAFT_433823</name>
</gene>
<feature type="compositionally biased region" description="Low complexity" evidence="1">
    <location>
        <begin position="240"/>
        <end position="254"/>
    </location>
</feature>